<protein>
    <submittedName>
        <fullName evidence="2">DnrO protein</fullName>
    </submittedName>
</protein>
<proteinExistence type="predicted"/>
<feature type="signal peptide" evidence="1">
    <location>
        <begin position="1"/>
        <end position="22"/>
    </location>
</feature>
<evidence type="ECO:0000313" key="2">
    <source>
        <dbReference type="EMBL" id="EIL90365.1"/>
    </source>
</evidence>
<dbReference type="eggNOG" id="ENOG5032SD0">
    <property type="taxonomic scope" value="Bacteria"/>
</dbReference>
<accession>I4VT24</accession>
<feature type="chain" id="PRO_5003696364" evidence="1">
    <location>
        <begin position="23"/>
        <end position="169"/>
    </location>
</feature>
<evidence type="ECO:0000256" key="1">
    <source>
        <dbReference type="SAM" id="SignalP"/>
    </source>
</evidence>
<name>I4VT24_9GAMM</name>
<gene>
    <name evidence="2" type="ORF">UU9_06154</name>
</gene>
<comment type="caution">
    <text evidence="2">The sequence shown here is derived from an EMBL/GenBank/DDBJ whole genome shotgun (WGS) entry which is preliminary data.</text>
</comment>
<dbReference type="RefSeq" id="WP_007080871.1">
    <property type="nucleotide sequence ID" value="NZ_AJXU01000028.1"/>
</dbReference>
<keyword evidence="1" id="KW-0732">Signal</keyword>
<evidence type="ECO:0000313" key="3">
    <source>
        <dbReference type="Proteomes" id="UP000004210"/>
    </source>
</evidence>
<dbReference type="PATRIC" id="fig|1163408.3.peg.1254"/>
<dbReference type="STRING" id="1163408.UU9_06154"/>
<dbReference type="EMBL" id="AJXU01000028">
    <property type="protein sequence ID" value="EIL90365.1"/>
    <property type="molecule type" value="Genomic_DNA"/>
</dbReference>
<organism evidence="2 3">
    <name type="scientific">Rhodanobacter fulvus Jip2</name>
    <dbReference type="NCBI Taxonomy" id="1163408"/>
    <lineage>
        <taxon>Bacteria</taxon>
        <taxon>Pseudomonadati</taxon>
        <taxon>Pseudomonadota</taxon>
        <taxon>Gammaproteobacteria</taxon>
        <taxon>Lysobacterales</taxon>
        <taxon>Rhodanobacteraceae</taxon>
        <taxon>Rhodanobacter</taxon>
    </lineage>
</organism>
<keyword evidence="3" id="KW-1185">Reference proteome</keyword>
<dbReference type="OrthoDB" id="6933865at2"/>
<dbReference type="AlphaFoldDB" id="I4VT24"/>
<dbReference type="Proteomes" id="UP000004210">
    <property type="component" value="Unassembled WGS sequence"/>
</dbReference>
<sequence>MKLVKSVLALACGLGLAVSVQAAPQHAHGDVAHAAEHDAAHNAAHNAVPVPAQRWTPDAPLREGIRRAHVAVDQLSHHEKGHMSTSMTVDRAAEVEQAVMFMFANCKLTTEPDAALHGVLVPLLTAAQSLKADPENVKPVAEMREALSSYPRYFNDPGWDKPAVADTQD</sequence>
<reference evidence="2 3" key="1">
    <citation type="journal article" date="2012" name="J. Bacteriol.">
        <title>Genome sequences for six rhodanobacter strains, isolated from soils and the terrestrial subsurface, with variable denitrification capabilities.</title>
        <authorList>
            <person name="Kostka J.E."/>
            <person name="Green S.J."/>
            <person name="Rishishwar L."/>
            <person name="Prakash O."/>
            <person name="Katz L.S."/>
            <person name="Marino-Ramirez L."/>
            <person name="Jordan I.K."/>
            <person name="Munk C."/>
            <person name="Ivanova N."/>
            <person name="Mikhailova N."/>
            <person name="Watson D.B."/>
            <person name="Brown S.D."/>
            <person name="Palumbo A.V."/>
            <person name="Brooks S.C."/>
        </authorList>
    </citation>
    <scope>NUCLEOTIDE SEQUENCE [LARGE SCALE GENOMIC DNA]</scope>
    <source>
        <strain evidence="3">Jip2T</strain>
    </source>
</reference>